<sequence>MNCLTSLCRYTASRHISRVIGRRPPALRLSLPTRHYCTFQLRPVTHSTHGHGYSRWYYDPRKVAVATLPLIICIGGAVIADYGYIEMVPFTNRINFVLRSPLEERELGESRFAYLKDKYTSIILDSHHPDTLRLNNITLKLVRAVHSHLIINSHEDTTVMLDRGNAGSALEVLRRRKLRNTWRVQPATGHLNGLKWEVVVVKDKRVTMWSYPAGKIIVPTGLLQVFSTDAEVATMIAHEIGHVLARHWAEKIIYNKCLPGPLRVPFFRRVEREADQIGMMILAAAGFDPRVALPAFEKLEDSHRRLFSSHTLIKNRSQFLSSSKIMKEALELYREVSPDQDIEGSLSVRF</sequence>
<name>A0ACD5XFK7_AVESA</name>
<protein>
    <submittedName>
        <fullName evidence="1">Uncharacterized protein</fullName>
    </submittedName>
</protein>
<evidence type="ECO:0000313" key="2">
    <source>
        <dbReference type="Proteomes" id="UP001732700"/>
    </source>
</evidence>
<dbReference type="EnsemblPlants" id="AVESA.00010b.r2.5AG0807060.1">
    <property type="protein sequence ID" value="AVESA.00010b.r2.5AG0807060.1.CDS"/>
    <property type="gene ID" value="AVESA.00010b.r2.5AG0807060"/>
</dbReference>
<accession>A0ACD5XFK7</accession>
<keyword evidence="2" id="KW-1185">Reference proteome</keyword>
<organism evidence="1 2">
    <name type="scientific">Avena sativa</name>
    <name type="common">Oat</name>
    <dbReference type="NCBI Taxonomy" id="4498"/>
    <lineage>
        <taxon>Eukaryota</taxon>
        <taxon>Viridiplantae</taxon>
        <taxon>Streptophyta</taxon>
        <taxon>Embryophyta</taxon>
        <taxon>Tracheophyta</taxon>
        <taxon>Spermatophyta</taxon>
        <taxon>Magnoliopsida</taxon>
        <taxon>Liliopsida</taxon>
        <taxon>Poales</taxon>
        <taxon>Poaceae</taxon>
        <taxon>BOP clade</taxon>
        <taxon>Pooideae</taxon>
        <taxon>Poodae</taxon>
        <taxon>Poeae</taxon>
        <taxon>Poeae Chloroplast Group 1 (Aveneae type)</taxon>
        <taxon>Aveninae</taxon>
        <taxon>Avena</taxon>
    </lineage>
</organism>
<reference evidence="1" key="1">
    <citation type="submission" date="2021-05" db="EMBL/GenBank/DDBJ databases">
        <authorList>
            <person name="Scholz U."/>
            <person name="Mascher M."/>
            <person name="Fiebig A."/>
        </authorList>
    </citation>
    <scope>NUCLEOTIDE SEQUENCE [LARGE SCALE GENOMIC DNA]</scope>
</reference>
<reference evidence="1" key="2">
    <citation type="submission" date="2025-09" db="UniProtKB">
        <authorList>
            <consortium name="EnsemblPlants"/>
        </authorList>
    </citation>
    <scope>IDENTIFICATION</scope>
</reference>
<evidence type="ECO:0000313" key="1">
    <source>
        <dbReference type="EnsemblPlants" id="AVESA.00010b.r2.5AG0807060.1.CDS"/>
    </source>
</evidence>
<proteinExistence type="predicted"/>
<dbReference type="Proteomes" id="UP001732700">
    <property type="component" value="Chromosome 5A"/>
</dbReference>